<protein>
    <recommendedName>
        <fullName evidence="2">non-specific serine/threonine protein kinase</fullName>
        <ecNumber evidence="2">2.7.11.1</ecNumber>
    </recommendedName>
</protein>
<evidence type="ECO:0000256" key="6">
    <source>
        <dbReference type="ARBA" id="ARBA00022777"/>
    </source>
</evidence>
<dbReference type="GO" id="GO:0004674">
    <property type="term" value="F:protein serine/threonine kinase activity"/>
    <property type="evidence" value="ECO:0007669"/>
    <property type="project" value="UniProtKB-KW"/>
</dbReference>
<feature type="region of interest" description="Disordered" evidence="10">
    <location>
        <begin position="421"/>
        <end position="450"/>
    </location>
</feature>
<gene>
    <name evidence="13" type="primary">nek11</name>
</gene>
<dbReference type="PROSITE" id="PS50011">
    <property type="entry name" value="PROTEIN_KINASE_DOM"/>
    <property type="match status" value="1"/>
</dbReference>
<dbReference type="OrthoDB" id="248923at2759"/>
<reference evidence="13" key="1">
    <citation type="submission" date="2025-08" db="UniProtKB">
        <authorList>
            <consortium name="RefSeq"/>
        </authorList>
    </citation>
    <scope>IDENTIFICATION</scope>
</reference>
<dbReference type="InterPro" id="IPR051131">
    <property type="entry name" value="NEK_Ser/Thr_kinase_NIMA"/>
</dbReference>
<dbReference type="AlphaFoldDB" id="A0A8M1KRB2"/>
<evidence type="ECO:0000313" key="12">
    <source>
        <dbReference type="Proteomes" id="UP000515152"/>
    </source>
</evidence>
<keyword evidence="7" id="KW-0067">ATP-binding</keyword>
<comment type="catalytic activity">
    <reaction evidence="8">
        <text>L-threonyl-[protein] + ATP = O-phospho-L-threonyl-[protein] + ADP + H(+)</text>
        <dbReference type="Rhea" id="RHEA:46608"/>
        <dbReference type="Rhea" id="RHEA-COMP:11060"/>
        <dbReference type="Rhea" id="RHEA-COMP:11605"/>
        <dbReference type="ChEBI" id="CHEBI:15378"/>
        <dbReference type="ChEBI" id="CHEBI:30013"/>
        <dbReference type="ChEBI" id="CHEBI:30616"/>
        <dbReference type="ChEBI" id="CHEBI:61977"/>
        <dbReference type="ChEBI" id="CHEBI:456216"/>
        <dbReference type="EC" id="2.7.11.1"/>
    </reaction>
</comment>
<dbReference type="PROSITE" id="PS00108">
    <property type="entry name" value="PROTEIN_KINASE_ST"/>
    <property type="match status" value="1"/>
</dbReference>
<evidence type="ECO:0000256" key="8">
    <source>
        <dbReference type="ARBA" id="ARBA00047899"/>
    </source>
</evidence>
<dbReference type="PANTHER" id="PTHR44899">
    <property type="entry name" value="CAMK FAMILY PROTEIN KINASE"/>
    <property type="match status" value="1"/>
</dbReference>
<feature type="compositionally biased region" description="Acidic residues" evidence="10">
    <location>
        <begin position="424"/>
        <end position="450"/>
    </location>
</feature>
<dbReference type="InterPro" id="IPR008271">
    <property type="entry name" value="Ser/Thr_kinase_AS"/>
</dbReference>
<feature type="domain" description="Protein kinase" evidence="11">
    <location>
        <begin position="1"/>
        <end position="139"/>
    </location>
</feature>
<organism evidence="12 13">
    <name type="scientific">Clupea harengus</name>
    <name type="common">Atlantic herring</name>
    <dbReference type="NCBI Taxonomy" id="7950"/>
    <lineage>
        <taxon>Eukaryota</taxon>
        <taxon>Metazoa</taxon>
        <taxon>Chordata</taxon>
        <taxon>Craniata</taxon>
        <taxon>Vertebrata</taxon>
        <taxon>Euteleostomi</taxon>
        <taxon>Actinopterygii</taxon>
        <taxon>Neopterygii</taxon>
        <taxon>Teleostei</taxon>
        <taxon>Clupei</taxon>
        <taxon>Clupeiformes</taxon>
        <taxon>Clupeoidei</taxon>
        <taxon>Clupeidae</taxon>
        <taxon>Clupea</taxon>
    </lineage>
</organism>
<feature type="region of interest" description="Disordered" evidence="10">
    <location>
        <begin position="366"/>
        <end position="387"/>
    </location>
</feature>
<evidence type="ECO:0000256" key="5">
    <source>
        <dbReference type="ARBA" id="ARBA00022741"/>
    </source>
</evidence>
<comment type="catalytic activity">
    <reaction evidence="9">
        <text>L-seryl-[protein] + ATP = O-phospho-L-seryl-[protein] + ADP + H(+)</text>
        <dbReference type="Rhea" id="RHEA:17989"/>
        <dbReference type="Rhea" id="RHEA-COMP:9863"/>
        <dbReference type="Rhea" id="RHEA-COMP:11604"/>
        <dbReference type="ChEBI" id="CHEBI:15378"/>
        <dbReference type="ChEBI" id="CHEBI:29999"/>
        <dbReference type="ChEBI" id="CHEBI:30616"/>
        <dbReference type="ChEBI" id="CHEBI:83421"/>
        <dbReference type="ChEBI" id="CHEBI:456216"/>
        <dbReference type="EC" id="2.7.11.1"/>
    </reaction>
</comment>
<feature type="region of interest" description="Disordered" evidence="10">
    <location>
        <begin position="480"/>
        <end position="500"/>
    </location>
</feature>
<feature type="region of interest" description="Disordered" evidence="10">
    <location>
        <begin position="187"/>
        <end position="206"/>
    </location>
</feature>
<dbReference type="Pfam" id="PF00069">
    <property type="entry name" value="Pkinase"/>
    <property type="match status" value="1"/>
</dbReference>
<dbReference type="RefSeq" id="XP_042565160.1">
    <property type="nucleotide sequence ID" value="XM_042709226.1"/>
</dbReference>
<sequence>MHQRRILHRDLKAKNIFLKKNIVKIGDFGVSCLLMGSSDLATTFTGTPYYMSPEALSHHGYDAKSDIWSLGCVLYEMCCLAHAFEGHNFLSVVMKIVEGETPSLPERYSAELNTFMQRMLVKDPVSRISAAEALKSKYIEQKMQIVFKFHRSYARNVASVSRLSTEKQGNPLSTYLLLQETNPHKRAMPSSVGIHGAHPSTRASAASHRQRASLLRVLFCRHGLKLCKGALEEYHSTDGFFLQMHSDVFSAVSLRFSPQAIKHKFSSVTLQDRTSRGDRDAAQILEALQKKVHLQTLQQRSEVQRMTPRERMRLRKLQAADEKARKLKQLAEEKYQENCLRMRELRWRHFQTVAVDVLTDSTEDRVIRPCQPTPPPDAHSLGPAAQAGDEISAQLCGPEPVQSGIPEDPLTAEAYYHEDGFDSCSEEDEEEYEVEENEEEKDEDECGGESEAYDTFCHTYGQDGDLEAMVWHMENVLDSEPSGVGTEEIQSGSRGPPHINTTMARSRIQRMREAVTERLGEDVFQRVYDYLREARRGKESEPDVREALSQLVERPSDCFEVDQLLYYEEQLQETRSGS</sequence>
<evidence type="ECO:0000313" key="13">
    <source>
        <dbReference type="RefSeq" id="XP_042565160.1"/>
    </source>
</evidence>
<dbReference type="InterPro" id="IPR000719">
    <property type="entry name" value="Prot_kinase_dom"/>
</dbReference>
<dbReference type="KEGG" id="char:105904668"/>
<dbReference type="EC" id="2.7.11.1" evidence="2"/>
<keyword evidence="3" id="KW-0723">Serine/threonine-protein kinase</keyword>
<evidence type="ECO:0000256" key="7">
    <source>
        <dbReference type="ARBA" id="ARBA00022840"/>
    </source>
</evidence>
<evidence type="ECO:0000256" key="10">
    <source>
        <dbReference type="SAM" id="MobiDB-lite"/>
    </source>
</evidence>
<dbReference type="SMART" id="SM00220">
    <property type="entry name" value="S_TKc"/>
    <property type="match status" value="1"/>
</dbReference>
<evidence type="ECO:0000256" key="2">
    <source>
        <dbReference type="ARBA" id="ARBA00012513"/>
    </source>
</evidence>
<dbReference type="GO" id="GO:0005524">
    <property type="term" value="F:ATP binding"/>
    <property type="evidence" value="ECO:0007669"/>
    <property type="project" value="UniProtKB-KW"/>
</dbReference>
<accession>A0A8M1KRB2</accession>
<dbReference type="CTD" id="79858"/>
<dbReference type="GeneID" id="105904668"/>
<keyword evidence="4" id="KW-0808">Transferase</keyword>
<evidence type="ECO:0000256" key="4">
    <source>
        <dbReference type="ARBA" id="ARBA00022679"/>
    </source>
</evidence>
<proteinExistence type="inferred from homology"/>
<evidence type="ECO:0000256" key="3">
    <source>
        <dbReference type="ARBA" id="ARBA00022527"/>
    </source>
</evidence>
<keyword evidence="6 13" id="KW-0418">Kinase</keyword>
<comment type="similarity">
    <text evidence="1">Belongs to the protein kinase superfamily. NEK Ser/Thr protein kinase family. NIMA subfamily.</text>
</comment>
<name>A0A8M1KRB2_CLUHA</name>
<keyword evidence="12" id="KW-1185">Reference proteome</keyword>
<evidence type="ECO:0000259" key="11">
    <source>
        <dbReference type="PROSITE" id="PS50011"/>
    </source>
</evidence>
<feature type="compositionally biased region" description="Polar residues" evidence="10">
    <location>
        <begin position="488"/>
        <end position="500"/>
    </location>
</feature>
<dbReference type="Proteomes" id="UP000515152">
    <property type="component" value="Chromosome 11"/>
</dbReference>
<dbReference type="PANTHER" id="PTHR44899:SF8">
    <property type="entry name" value="NIMA-RELATED KINASE 11"/>
    <property type="match status" value="1"/>
</dbReference>
<keyword evidence="5" id="KW-0547">Nucleotide-binding</keyword>
<evidence type="ECO:0000256" key="1">
    <source>
        <dbReference type="ARBA" id="ARBA00010886"/>
    </source>
</evidence>
<evidence type="ECO:0000256" key="9">
    <source>
        <dbReference type="ARBA" id="ARBA00048679"/>
    </source>
</evidence>